<comment type="caution">
    <text evidence="2">The sequence shown here is derived from an EMBL/GenBank/DDBJ whole genome shotgun (WGS) entry which is preliminary data.</text>
</comment>
<name>A0A1R2CUJ1_9CILI</name>
<evidence type="ECO:0008006" key="4">
    <source>
        <dbReference type="Google" id="ProtNLM"/>
    </source>
</evidence>
<evidence type="ECO:0000313" key="3">
    <source>
        <dbReference type="Proteomes" id="UP000187209"/>
    </source>
</evidence>
<proteinExistence type="predicted"/>
<evidence type="ECO:0000256" key="1">
    <source>
        <dbReference type="SAM" id="SignalP"/>
    </source>
</evidence>
<reference evidence="2 3" key="1">
    <citation type="submission" date="2016-11" db="EMBL/GenBank/DDBJ databases">
        <title>The macronuclear genome of Stentor coeruleus: a giant cell with tiny introns.</title>
        <authorList>
            <person name="Slabodnick M."/>
            <person name="Ruby J.G."/>
            <person name="Reiff S.B."/>
            <person name="Swart E.C."/>
            <person name="Gosai S."/>
            <person name="Prabakaran S."/>
            <person name="Witkowska E."/>
            <person name="Larue G.E."/>
            <person name="Fisher S."/>
            <person name="Freeman R.M."/>
            <person name="Gunawardena J."/>
            <person name="Chu W."/>
            <person name="Stover N.A."/>
            <person name="Gregory B.D."/>
            <person name="Nowacki M."/>
            <person name="Derisi J."/>
            <person name="Roy S.W."/>
            <person name="Marshall W.F."/>
            <person name="Sood P."/>
        </authorList>
    </citation>
    <scope>NUCLEOTIDE SEQUENCE [LARGE SCALE GENOMIC DNA]</scope>
    <source>
        <strain evidence="2">WM001</strain>
    </source>
</reference>
<keyword evidence="3" id="KW-1185">Reference proteome</keyword>
<protein>
    <recommendedName>
        <fullName evidence="4">Dickkopf N-terminal cysteine-rich domain-containing protein</fullName>
    </recommendedName>
</protein>
<feature type="chain" id="PRO_5012435731" description="Dickkopf N-terminal cysteine-rich domain-containing protein" evidence="1">
    <location>
        <begin position="16"/>
        <end position="333"/>
    </location>
</feature>
<dbReference type="EMBL" id="MPUH01000057">
    <property type="protein sequence ID" value="OMJ92674.1"/>
    <property type="molecule type" value="Genomic_DNA"/>
</dbReference>
<evidence type="ECO:0000313" key="2">
    <source>
        <dbReference type="EMBL" id="OMJ92674.1"/>
    </source>
</evidence>
<dbReference type="Proteomes" id="UP000187209">
    <property type="component" value="Unassembled WGS sequence"/>
</dbReference>
<organism evidence="2 3">
    <name type="scientific">Stentor coeruleus</name>
    <dbReference type="NCBI Taxonomy" id="5963"/>
    <lineage>
        <taxon>Eukaryota</taxon>
        <taxon>Sar</taxon>
        <taxon>Alveolata</taxon>
        <taxon>Ciliophora</taxon>
        <taxon>Postciliodesmatophora</taxon>
        <taxon>Heterotrichea</taxon>
        <taxon>Heterotrichida</taxon>
        <taxon>Stentoridae</taxon>
        <taxon>Stentor</taxon>
    </lineage>
</organism>
<dbReference type="OrthoDB" id="5874482at2759"/>
<gene>
    <name evidence="2" type="ORF">SteCoe_4553</name>
</gene>
<sequence length="333" mass="36405">MLFILLLSTTRGIKCNSYKCAPSTFSFLSASSCLNQTNTTIYLRPCDNENICNLETTLCEPKPASQIFQNYPGEYCKSSFSCLSNSCINSTCIGKSLNQQCTDNEDCNPGLRCFNQKCISQILSGQSGCSNDYDCINSAGCNISSTSNIGICLDYLSISTGSIVSDCSGGQSRLCKTSECTKVGKFGTYGACKLATQSLGNLPVVCTDNLNCTGTDGKYSYTGLCTCGYNDNATAYCNLFNGDLPGVNYYNMWKNSLNASVNACNTLRRFSTECLNKTSYLGKITYSTWNFLFYPQIQNNDACVQETILYQYYGTPSSSLFLSMSLLVLTFFN</sequence>
<dbReference type="AlphaFoldDB" id="A0A1R2CUJ1"/>
<feature type="signal peptide" evidence="1">
    <location>
        <begin position="1"/>
        <end position="15"/>
    </location>
</feature>
<keyword evidence="1" id="KW-0732">Signal</keyword>
<accession>A0A1R2CUJ1</accession>